<organism evidence="1">
    <name type="scientific">uncultured Caudovirales phage</name>
    <dbReference type="NCBI Taxonomy" id="2100421"/>
    <lineage>
        <taxon>Viruses</taxon>
        <taxon>Duplodnaviria</taxon>
        <taxon>Heunggongvirae</taxon>
        <taxon>Uroviricota</taxon>
        <taxon>Caudoviricetes</taxon>
        <taxon>Peduoviridae</taxon>
        <taxon>Maltschvirus</taxon>
        <taxon>Maltschvirus maltsch</taxon>
    </lineage>
</organism>
<dbReference type="EMBL" id="LR798409">
    <property type="protein sequence ID" value="CAB5230068.1"/>
    <property type="molecule type" value="Genomic_DNA"/>
</dbReference>
<name>A0A6J5PVK1_9CAUD</name>
<evidence type="ECO:0000313" key="1">
    <source>
        <dbReference type="EMBL" id="CAB4173225.1"/>
    </source>
</evidence>
<protein>
    <submittedName>
        <fullName evidence="1">Uncharacterized protein</fullName>
    </submittedName>
</protein>
<accession>A0A6J5PVK1</accession>
<gene>
    <name evidence="2" type="ORF">UFOVP1392_35</name>
    <name evidence="3" type="ORF">UFOVP1569_34</name>
    <name evidence="1" type="ORF">UFOVP952_45</name>
</gene>
<proteinExistence type="predicted"/>
<reference evidence="1" key="1">
    <citation type="submission" date="2020-05" db="EMBL/GenBank/DDBJ databases">
        <authorList>
            <person name="Chiriac C."/>
            <person name="Salcher M."/>
            <person name="Ghai R."/>
            <person name="Kavagutti S V."/>
        </authorList>
    </citation>
    <scope>NUCLEOTIDE SEQUENCE</scope>
</reference>
<evidence type="ECO:0000313" key="2">
    <source>
        <dbReference type="EMBL" id="CAB4204202.1"/>
    </source>
</evidence>
<evidence type="ECO:0000313" key="3">
    <source>
        <dbReference type="EMBL" id="CAB5230068.1"/>
    </source>
</evidence>
<dbReference type="EMBL" id="LR797334">
    <property type="protein sequence ID" value="CAB4204202.1"/>
    <property type="molecule type" value="Genomic_DNA"/>
</dbReference>
<dbReference type="EMBL" id="LR796889">
    <property type="protein sequence ID" value="CAB4173225.1"/>
    <property type="molecule type" value="Genomic_DNA"/>
</dbReference>
<sequence>MSIPEQVAAIHDGIVPDGDHLVTLTEVAVVPRKAGGWWGRLISETSGGRQLREMRKLGADPDDAFVLDQAANRRWVEWGQRMGVNETDARGVFNQLHQLQGHRFTARVTKTAHSTAVQHRAFEDVVFATGGQALTVEGELVTNLAQDQYNRLLEGLSASRLALSAVAQACHELSRDKSWTDLGYESLAEFLASPEITLTRSNFFRMAQIWELYVLDGGVDPRQLAVASPSKLTIPLRALGANEVGVEEALADVETLGARDLREKYELPKEESQRRDSLDRLLDDDVIDAAIACYEGTTATGREQWTVTMTEIRDYIKASNA</sequence>